<name>A0ABY4S9H2_AQUTE</name>
<dbReference type="EMBL" id="CP097636">
    <property type="protein sequence ID" value="URI10012.1"/>
    <property type="molecule type" value="Genomic_DNA"/>
</dbReference>
<keyword evidence="3" id="KW-1185">Reference proteome</keyword>
<feature type="signal peptide" evidence="1">
    <location>
        <begin position="1"/>
        <end position="37"/>
    </location>
</feature>
<reference evidence="2" key="1">
    <citation type="submission" date="2022-05" db="EMBL/GenBank/DDBJ databases">
        <title>An RpoN-dependent PEP-CTERM gene is involved in floc formation of an Aquincola tertiaricarbonis strain.</title>
        <authorList>
            <person name="Qiu D."/>
            <person name="Xia M."/>
        </authorList>
    </citation>
    <scope>NUCLEOTIDE SEQUENCE</scope>
    <source>
        <strain evidence="2">RN12</strain>
    </source>
</reference>
<sequence length="335" mass="36929">MNPTCPMRPFPFNRLGWRRLLAVATAMAGLWGLPAVAAEPAPRTDCPPVATQPTPEQLRTAIAQARDHGFLWRFERDGQGGYLYGTVHVGKLAWAVPGPTVSEALRSSDTLALELDFSDPALARKVADSMAAPGADAPPLPPALQARLDQLIRAACLPQLGQQHPVMQALALTTLAARVDGLDPAYAQEFALTGFMSTLRRRIVSLETPELQMAALVPPDPAEAQRLVQQMVEQLEADRTRGMVVRLADVWARGDLAQLERYDQWCECVETDEDRRQLQRLNDERNPGLAERIEALHREGRRLFVAVGALHMTGPQALPRLLAQRGFTVVRVPLR</sequence>
<protein>
    <submittedName>
        <fullName evidence="2">TraB/GumN family protein</fullName>
    </submittedName>
</protein>
<gene>
    <name evidence="2" type="ORF">MW290_31245</name>
</gene>
<evidence type="ECO:0000313" key="2">
    <source>
        <dbReference type="EMBL" id="URI10012.1"/>
    </source>
</evidence>
<dbReference type="PANTHER" id="PTHR40590">
    <property type="entry name" value="CYTOPLASMIC PROTEIN-RELATED"/>
    <property type="match status" value="1"/>
</dbReference>
<dbReference type="CDD" id="cd14789">
    <property type="entry name" value="Tiki"/>
    <property type="match status" value="1"/>
</dbReference>
<accession>A0ABY4S9H2</accession>
<evidence type="ECO:0000256" key="1">
    <source>
        <dbReference type="SAM" id="SignalP"/>
    </source>
</evidence>
<proteinExistence type="predicted"/>
<dbReference type="InterPro" id="IPR047111">
    <property type="entry name" value="YbaP-like"/>
</dbReference>
<evidence type="ECO:0000313" key="3">
    <source>
        <dbReference type="Proteomes" id="UP001056201"/>
    </source>
</evidence>
<dbReference type="PANTHER" id="PTHR40590:SF1">
    <property type="entry name" value="CYTOPLASMIC PROTEIN"/>
    <property type="match status" value="1"/>
</dbReference>
<dbReference type="Proteomes" id="UP001056201">
    <property type="component" value="Chromosome 2"/>
</dbReference>
<dbReference type="RefSeq" id="WP_250198221.1">
    <property type="nucleotide sequence ID" value="NZ_CP097636.1"/>
</dbReference>
<dbReference type="InterPro" id="IPR002816">
    <property type="entry name" value="TraB/PrgY/GumN_fam"/>
</dbReference>
<feature type="chain" id="PRO_5046014661" evidence="1">
    <location>
        <begin position="38"/>
        <end position="335"/>
    </location>
</feature>
<organism evidence="2 3">
    <name type="scientific">Aquincola tertiaricarbonis</name>
    <dbReference type="NCBI Taxonomy" id="391953"/>
    <lineage>
        <taxon>Bacteria</taxon>
        <taxon>Pseudomonadati</taxon>
        <taxon>Pseudomonadota</taxon>
        <taxon>Betaproteobacteria</taxon>
        <taxon>Burkholderiales</taxon>
        <taxon>Sphaerotilaceae</taxon>
        <taxon>Aquincola</taxon>
    </lineage>
</organism>
<dbReference type="Pfam" id="PF01963">
    <property type="entry name" value="TraB_PrgY_gumN"/>
    <property type="match status" value="1"/>
</dbReference>
<keyword evidence="1" id="KW-0732">Signal</keyword>